<name>S4TEI4_9VIRU</name>
<keyword evidence="2" id="KW-0808">Transferase</keyword>
<keyword evidence="4" id="KW-0235">DNA replication</keyword>
<dbReference type="GO" id="GO:0004519">
    <property type="term" value="F:endonuclease activity"/>
    <property type="evidence" value="ECO:0007669"/>
    <property type="project" value="UniProtKB-KW"/>
</dbReference>
<evidence type="ECO:0000313" key="13">
    <source>
        <dbReference type="EMBL" id="AGA18339.1"/>
    </source>
</evidence>
<dbReference type="GO" id="GO:0016779">
    <property type="term" value="F:nucleotidyltransferase activity"/>
    <property type="evidence" value="ECO:0007669"/>
    <property type="project" value="UniProtKB-KW"/>
</dbReference>
<accession>S4TEI4</accession>
<reference evidence="13" key="1">
    <citation type="journal article" date="2013" name="ISME J.">
        <title>Previously unknown and highly divergent ssDNA viruses populate the oceans.</title>
        <authorList>
            <person name="Labonte J.M."/>
            <person name="Suttle C.A."/>
        </authorList>
    </citation>
    <scope>NUCLEOTIDE SEQUENCE</scope>
</reference>
<dbReference type="GO" id="GO:0006260">
    <property type="term" value="P:DNA replication"/>
    <property type="evidence" value="ECO:0007669"/>
    <property type="project" value="UniProtKB-KW"/>
</dbReference>
<dbReference type="GO" id="GO:0000166">
    <property type="term" value="F:nucleotide binding"/>
    <property type="evidence" value="ECO:0007669"/>
    <property type="project" value="UniProtKB-KW"/>
</dbReference>
<evidence type="ECO:0000256" key="5">
    <source>
        <dbReference type="ARBA" id="ARBA00022722"/>
    </source>
</evidence>
<keyword evidence="6" id="KW-0479">Metal-binding</keyword>
<evidence type="ECO:0000256" key="2">
    <source>
        <dbReference type="ARBA" id="ARBA00022679"/>
    </source>
</evidence>
<evidence type="ECO:0000256" key="7">
    <source>
        <dbReference type="ARBA" id="ARBA00022741"/>
    </source>
</evidence>
<feature type="domain" description="CRESS-DNA virus Rep endonuclease" evidence="12">
    <location>
        <begin position="2"/>
        <end position="106"/>
    </location>
</feature>
<dbReference type="Pfam" id="PF02407">
    <property type="entry name" value="Viral_Rep"/>
    <property type="match status" value="1"/>
</dbReference>
<dbReference type="GO" id="GO:0016787">
    <property type="term" value="F:hydrolase activity"/>
    <property type="evidence" value="ECO:0007669"/>
    <property type="project" value="UniProtKB-KW"/>
</dbReference>
<evidence type="ECO:0000256" key="3">
    <source>
        <dbReference type="ARBA" id="ARBA00022695"/>
    </source>
</evidence>
<dbReference type="PROSITE" id="PS52020">
    <property type="entry name" value="CRESS_DNA_REP"/>
    <property type="match status" value="1"/>
</dbReference>
<dbReference type="GO" id="GO:0042025">
    <property type="term" value="C:host cell nucleus"/>
    <property type="evidence" value="ECO:0007669"/>
    <property type="project" value="UniProtKB-SubCell"/>
</dbReference>
<evidence type="ECO:0000256" key="11">
    <source>
        <dbReference type="ARBA" id="ARBA00023125"/>
    </source>
</evidence>
<keyword evidence="10" id="KW-0190">Covalent protein-DNA linkage</keyword>
<keyword evidence="11" id="KW-0238">DNA-binding</keyword>
<evidence type="ECO:0000256" key="6">
    <source>
        <dbReference type="ARBA" id="ARBA00022723"/>
    </source>
</evidence>
<keyword evidence="7" id="KW-0547">Nucleotide-binding</keyword>
<keyword evidence="9" id="KW-0378">Hydrolase</keyword>
<sequence length="294" mass="33428">MTSRARRWVFTIFQNIAATVQLLQALPVGEEVRYIIFQEEECPETQRRHIQGYAEFTRPYRRGGVQQLFGGGQFRCNPARGTADQNREYCSKADTRVDGPWEAGTPARTTQGQRVDLEAVRTAVAEGSSLSVLYEEHFGAMARYSRAILAYRQLIESGRTRDVPPVVRVYYGTTGTGKTRRAYDEARAFGTPYWVPVPERHGLQAWFDSYDGTSPLIIDEFSGEFGLNFTKRILDRYPCQLPVKGGFVSMQTKQIWITSQKDPDEWFPEASPEDRAAIRRRCQTIIRFGTLGGS</sequence>
<evidence type="ECO:0000259" key="12">
    <source>
        <dbReference type="PROSITE" id="PS52020"/>
    </source>
</evidence>
<evidence type="ECO:0000256" key="9">
    <source>
        <dbReference type="ARBA" id="ARBA00022801"/>
    </source>
</evidence>
<evidence type="ECO:0000256" key="8">
    <source>
        <dbReference type="ARBA" id="ARBA00022759"/>
    </source>
</evidence>
<organism evidence="13">
    <name type="scientific">uncultured marine virus</name>
    <dbReference type="NCBI Taxonomy" id="186617"/>
    <lineage>
        <taxon>Viruses</taxon>
        <taxon>environmental samples</taxon>
    </lineage>
</organism>
<dbReference type="Gene3D" id="3.40.1310.20">
    <property type="match status" value="1"/>
</dbReference>
<keyword evidence="8" id="KW-0255">Endonuclease</keyword>
<evidence type="ECO:0000256" key="1">
    <source>
        <dbReference type="ARBA" id="ARBA00004147"/>
    </source>
</evidence>
<dbReference type="EMBL" id="JX904312">
    <property type="protein sequence ID" value="AGA18339.1"/>
    <property type="molecule type" value="Genomic_DNA"/>
</dbReference>
<keyword evidence="5" id="KW-0540">Nuclease</keyword>
<dbReference type="InterPro" id="IPR049912">
    <property type="entry name" value="CRESS_DNA_REP"/>
</dbReference>
<dbReference type="GO" id="GO:0046872">
    <property type="term" value="F:metal ion binding"/>
    <property type="evidence" value="ECO:0007669"/>
    <property type="project" value="UniProtKB-KW"/>
</dbReference>
<proteinExistence type="predicted"/>
<protein>
    <recommendedName>
        <fullName evidence="12">CRESS-DNA virus Rep endonuclease domain-containing protein</fullName>
    </recommendedName>
</protein>
<dbReference type="SUPFAM" id="SSF52540">
    <property type="entry name" value="P-loop containing nucleoside triphosphate hydrolases"/>
    <property type="match status" value="1"/>
</dbReference>
<dbReference type="GO" id="GO:0003677">
    <property type="term" value="F:DNA binding"/>
    <property type="evidence" value="ECO:0007669"/>
    <property type="project" value="UniProtKB-KW"/>
</dbReference>
<evidence type="ECO:0000256" key="4">
    <source>
        <dbReference type="ARBA" id="ARBA00022705"/>
    </source>
</evidence>
<comment type="subcellular location">
    <subcellularLocation>
        <location evidence="1">Host nucleus</location>
    </subcellularLocation>
</comment>
<dbReference type="InterPro" id="IPR027417">
    <property type="entry name" value="P-loop_NTPase"/>
</dbReference>
<evidence type="ECO:0000256" key="10">
    <source>
        <dbReference type="ARBA" id="ARBA00023124"/>
    </source>
</evidence>
<keyword evidence="3" id="KW-0548">Nucleotidyltransferase</keyword>